<gene>
    <name evidence="1" type="ORF">J2793_007264</name>
</gene>
<organism evidence="1 2">
    <name type="scientific">Paraburkholderia caledonica</name>
    <dbReference type="NCBI Taxonomy" id="134536"/>
    <lineage>
        <taxon>Bacteria</taxon>
        <taxon>Pseudomonadati</taxon>
        <taxon>Pseudomonadota</taxon>
        <taxon>Betaproteobacteria</taxon>
        <taxon>Burkholderiales</taxon>
        <taxon>Burkholderiaceae</taxon>
        <taxon>Paraburkholderia</taxon>
    </lineage>
</organism>
<dbReference type="AlphaFoldDB" id="A0AB73IP63"/>
<protein>
    <submittedName>
        <fullName evidence="1">Uncharacterized protein</fullName>
    </submittedName>
</protein>
<dbReference type="EMBL" id="JAURTK010000031">
    <property type="protein sequence ID" value="MDP9651789.1"/>
    <property type="molecule type" value="Genomic_DNA"/>
</dbReference>
<name>A0AB73IP63_9BURK</name>
<accession>A0AB73IP63</accession>
<dbReference type="Proteomes" id="UP001229486">
    <property type="component" value="Unassembled WGS sequence"/>
</dbReference>
<evidence type="ECO:0000313" key="1">
    <source>
        <dbReference type="EMBL" id="MDP9651789.1"/>
    </source>
</evidence>
<reference evidence="1" key="1">
    <citation type="submission" date="2023-07" db="EMBL/GenBank/DDBJ databases">
        <title>Sorghum-associated microbial communities from plants grown in Nebraska, USA.</title>
        <authorList>
            <person name="Schachtman D."/>
        </authorList>
    </citation>
    <scope>NUCLEOTIDE SEQUENCE</scope>
    <source>
        <strain evidence="1">DS1061</strain>
    </source>
</reference>
<evidence type="ECO:0000313" key="2">
    <source>
        <dbReference type="Proteomes" id="UP001229486"/>
    </source>
</evidence>
<sequence>METLKVGELYLGGYWPLQTSLPVSPSFLKMPATRDSCIRRQVSGAQACESRLAQQAAQLLADISVAS</sequence>
<comment type="caution">
    <text evidence="1">The sequence shown here is derived from an EMBL/GenBank/DDBJ whole genome shotgun (WGS) entry which is preliminary data.</text>
</comment>
<proteinExistence type="predicted"/>